<dbReference type="PROSITE" id="PS51384">
    <property type="entry name" value="FAD_FR"/>
    <property type="match status" value="1"/>
</dbReference>
<dbReference type="GO" id="GO:0016020">
    <property type="term" value="C:membrane"/>
    <property type="evidence" value="ECO:0007669"/>
    <property type="project" value="UniProtKB-SubCell"/>
</dbReference>
<gene>
    <name evidence="15" type="ORF">KCH_55220</name>
</gene>
<comment type="caution">
    <text evidence="15">The sequence shown here is derived from an EMBL/GenBank/DDBJ whole genome shotgun (WGS) entry which is preliminary data.</text>
</comment>
<dbReference type="Gene3D" id="3.40.50.80">
    <property type="entry name" value="Nucleotide-binding domain of ferredoxin-NADP reductase (FNR) module"/>
    <property type="match status" value="1"/>
</dbReference>
<evidence type="ECO:0000256" key="12">
    <source>
        <dbReference type="ARBA" id="ARBA00023136"/>
    </source>
</evidence>
<evidence type="ECO:0000256" key="5">
    <source>
        <dbReference type="ARBA" id="ARBA00022714"/>
    </source>
</evidence>
<feature type="transmembrane region" description="Helical" evidence="13">
    <location>
        <begin position="173"/>
        <end position="193"/>
    </location>
</feature>
<name>A0A066YN80_9ACTN</name>
<feature type="transmembrane region" description="Helical" evidence="13">
    <location>
        <begin position="28"/>
        <end position="46"/>
    </location>
</feature>
<dbReference type="GO" id="GO:0016491">
    <property type="term" value="F:oxidoreductase activity"/>
    <property type="evidence" value="ECO:0007669"/>
    <property type="project" value="UniProtKB-KW"/>
</dbReference>
<keyword evidence="10" id="KW-0408">Iron</keyword>
<evidence type="ECO:0000259" key="14">
    <source>
        <dbReference type="PROSITE" id="PS51384"/>
    </source>
</evidence>
<dbReference type="EMBL" id="JNBY01000104">
    <property type="protein sequence ID" value="KDN82607.1"/>
    <property type="molecule type" value="Genomic_DNA"/>
</dbReference>
<dbReference type="Pfam" id="PF01794">
    <property type="entry name" value="Ferric_reduct"/>
    <property type="match status" value="1"/>
</dbReference>
<evidence type="ECO:0000256" key="8">
    <source>
        <dbReference type="ARBA" id="ARBA00022989"/>
    </source>
</evidence>
<dbReference type="GO" id="GO:0050660">
    <property type="term" value="F:flavin adenine dinucleotide binding"/>
    <property type="evidence" value="ECO:0007669"/>
    <property type="project" value="TreeGrafter"/>
</dbReference>
<dbReference type="SUPFAM" id="SSF63380">
    <property type="entry name" value="Riboflavin synthase domain-like"/>
    <property type="match status" value="1"/>
</dbReference>
<dbReference type="GO" id="GO:0051537">
    <property type="term" value="F:2 iron, 2 sulfur cluster binding"/>
    <property type="evidence" value="ECO:0007669"/>
    <property type="project" value="UniProtKB-KW"/>
</dbReference>
<dbReference type="Gene3D" id="2.40.30.10">
    <property type="entry name" value="Translation factors"/>
    <property type="match status" value="1"/>
</dbReference>
<evidence type="ECO:0000256" key="7">
    <source>
        <dbReference type="ARBA" id="ARBA00022827"/>
    </source>
</evidence>
<keyword evidence="6" id="KW-0479">Metal-binding</keyword>
<evidence type="ECO:0000256" key="13">
    <source>
        <dbReference type="SAM" id="Phobius"/>
    </source>
</evidence>
<keyword evidence="11" id="KW-0411">Iron-sulfur</keyword>
<dbReference type="Proteomes" id="UP000027178">
    <property type="component" value="Unassembled WGS sequence"/>
</dbReference>
<dbReference type="PANTHER" id="PTHR47354">
    <property type="entry name" value="NADH OXIDOREDUCTASE HCR"/>
    <property type="match status" value="1"/>
</dbReference>
<dbReference type="PANTHER" id="PTHR47354:SF8">
    <property type="entry name" value="1,2-PHENYLACETYL-COA EPOXIDASE, SUBUNIT E"/>
    <property type="match status" value="1"/>
</dbReference>
<feature type="transmembrane region" description="Helical" evidence="13">
    <location>
        <begin position="143"/>
        <end position="161"/>
    </location>
</feature>
<protein>
    <submittedName>
        <fullName evidence="15">Ferric reductase</fullName>
    </submittedName>
</protein>
<dbReference type="InterPro" id="IPR013130">
    <property type="entry name" value="Fe3_Rdtase_TM_dom"/>
</dbReference>
<evidence type="ECO:0000256" key="1">
    <source>
        <dbReference type="ARBA" id="ARBA00001974"/>
    </source>
</evidence>
<evidence type="ECO:0000256" key="4">
    <source>
        <dbReference type="ARBA" id="ARBA00022692"/>
    </source>
</evidence>
<evidence type="ECO:0000313" key="16">
    <source>
        <dbReference type="Proteomes" id="UP000027178"/>
    </source>
</evidence>
<dbReference type="InterPro" id="IPR017927">
    <property type="entry name" value="FAD-bd_FR_type"/>
</dbReference>
<comment type="subcellular location">
    <subcellularLocation>
        <location evidence="2">Membrane</location>
        <topology evidence="2">Multi-pass membrane protein</topology>
    </subcellularLocation>
</comment>
<keyword evidence="3" id="KW-0285">Flavoprotein</keyword>
<reference evidence="15 16" key="1">
    <citation type="submission" date="2014-05" db="EMBL/GenBank/DDBJ databases">
        <title>Draft Genome Sequence of Kitasatospora cheerisanensis KCTC 2395.</title>
        <authorList>
            <person name="Nam D.H."/>
        </authorList>
    </citation>
    <scope>NUCLEOTIDE SEQUENCE [LARGE SCALE GENOMIC DNA]</scope>
    <source>
        <strain evidence="15 16">KCTC 2395</strain>
    </source>
</reference>
<proteinExistence type="predicted"/>
<evidence type="ECO:0000256" key="2">
    <source>
        <dbReference type="ARBA" id="ARBA00004141"/>
    </source>
</evidence>
<dbReference type="PATRIC" id="fig|1348663.4.peg.5345"/>
<dbReference type="InterPro" id="IPR050415">
    <property type="entry name" value="MRET"/>
</dbReference>
<sequence>MTALTTPTRAARRAAPRRGLPPDAVRRGALVLIALGALGVLAVWWADTPRVAGAADWLTGAGRITGLLAGYTAPVLLLLMARIPLLEREVGADRTARWHAFGGRYLVGLITVHVLTVVWGYALTSGQGLWNQGVEIVLRFPDMLKASAATLLILGTGAVSARAARRRLSYETWYYLHLATYLAVALGFAHQLSTGADLADGPAKAAWYLLYFGTAAVLGWYRLLRPHLRDRRHRLRIAEVRAEGPGVVSLFLTGRHLDELRAEPGQFFRLQFLAPGLRWAANPYSLSAPPHPHFLRFTVKGLGAHSAAVAGLAPGTPVRAEGPYGAFTARRRHGGPVLLLGAGVGITPLRALFETLPGRLTLVQRARRPEDVLFRRELAAVAAGRGARVHELLGSREQVGDLGAALGRLVPDLGRHEVYLCGPEAFTAEAVRALRAAGVRPSRIHHESFAF</sequence>
<feature type="transmembrane region" description="Helical" evidence="13">
    <location>
        <begin position="105"/>
        <end position="123"/>
    </location>
</feature>
<keyword evidence="12 13" id="KW-0472">Membrane</keyword>
<dbReference type="AlphaFoldDB" id="A0A066YN80"/>
<feature type="transmembrane region" description="Helical" evidence="13">
    <location>
        <begin position="205"/>
        <end position="224"/>
    </location>
</feature>
<dbReference type="eggNOG" id="COG1018">
    <property type="taxonomic scope" value="Bacteria"/>
</dbReference>
<keyword evidence="9" id="KW-0560">Oxidoreductase</keyword>
<evidence type="ECO:0000256" key="10">
    <source>
        <dbReference type="ARBA" id="ARBA00023004"/>
    </source>
</evidence>
<keyword evidence="4 13" id="KW-0812">Transmembrane</keyword>
<dbReference type="GO" id="GO:0046872">
    <property type="term" value="F:metal ion binding"/>
    <property type="evidence" value="ECO:0007669"/>
    <property type="project" value="UniProtKB-KW"/>
</dbReference>
<feature type="transmembrane region" description="Helical" evidence="13">
    <location>
        <begin position="66"/>
        <end position="85"/>
    </location>
</feature>
<organism evidence="15 16">
    <name type="scientific">Kitasatospora cheerisanensis KCTC 2395</name>
    <dbReference type="NCBI Taxonomy" id="1348663"/>
    <lineage>
        <taxon>Bacteria</taxon>
        <taxon>Bacillati</taxon>
        <taxon>Actinomycetota</taxon>
        <taxon>Actinomycetes</taxon>
        <taxon>Kitasatosporales</taxon>
        <taxon>Streptomycetaceae</taxon>
        <taxon>Kitasatospora</taxon>
    </lineage>
</organism>
<evidence type="ECO:0000256" key="3">
    <source>
        <dbReference type="ARBA" id="ARBA00022630"/>
    </source>
</evidence>
<dbReference type="SUPFAM" id="SSF52343">
    <property type="entry name" value="Ferredoxin reductase-like, C-terminal NADP-linked domain"/>
    <property type="match status" value="1"/>
</dbReference>
<dbReference type="RefSeq" id="WP_035866948.1">
    <property type="nucleotide sequence ID" value="NZ_KK853997.1"/>
</dbReference>
<evidence type="ECO:0000256" key="9">
    <source>
        <dbReference type="ARBA" id="ARBA00023002"/>
    </source>
</evidence>
<keyword evidence="16" id="KW-1185">Reference proteome</keyword>
<keyword evidence="7" id="KW-0274">FAD</keyword>
<keyword evidence="5" id="KW-0001">2Fe-2S</keyword>
<feature type="domain" description="FAD-binding FR-type" evidence="14">
    <location>
        <begin position="230"/>
        <end position="330"/>
    </location>
</feature>
<accession>A0A066YN80</accession>
<dbReference type="HOGENOM" id="CLU_003827_19_1_11"/>
<evidence type="ECO:0000256" key="6">
    <source>
        <dbReference type="ARBA" id="ARBA00022723"/>
    </source>
</evidence>
<dbReference type="InterPro" id="IPR017938">
    <property type="entry name" value="Riboflavin_synthase-like_b-brl"/>
</dbReference>
<keyword evidence="8 13" id="KW-1133">Transmembrane helix</keyword>
<comment type="cofactor">
    <cofactor evidence="1">
        <name>FAD</name>
        <dbReference type="ChEBI" id="CHEBI:57692"/>
    </cofactor>
</comment>
<evidence type="ECO:0000313" key="15">
    <source>
        <dbReference type="EMBL" id="KDN82607.1"/>
    </source>
</evidence>
<dbReference type="OrthoDB" id="9801223at2"/>
<dbReference type="InterPro" id="IPR039261">
    <property type="entry name" value="FNR_nucleotide-bd"/>
</dbReference>
<evidence type="ECO:0000256" key="11">
    <source>
        <dbReference type="ARBA" id="ARBA00023014"/>
    </source>
</evidence>